<dbReference type="AlphaFoldDB" id="A0A381VSP4"/>
<dbReference type="EMBL" id="UINC01009513">
    <property type="protein sequence ID" value="SVA42657.1"/>
    <property type="molecule type" value="Genomic_DNA"/>
</dbReference>
<reference evidence="2" key="1">
    <citation type="submission" date="2018-05" db="EMBL/GenBank/DDBJ databases">
        <authorList>
            <person name="Lanie J.A."/>
            <person name="Ng W.-L."/>
            <person name="Kazmierczak K.M."/>
            <person name="Andrzejewski T.M."/>
            <person name="Davidsen T.M."/>
            <person name="Wayne K.J."/>
            <person name="Tettelin H."/>
            <person name="Glass J.I."/>
            <person name="Rusch D."/>
            <person name="Podicherti R."/>
            <person name="Tsui H.-C.T."/>
            <person name="Winkler M.E."/>
        </authorList>
    </citation>
    <scope>NUCLEOTIDE SEQUENCE</scope>
</reference>
<dbReference type="PANTHER" id="PTHR36434:SF1">
    <property type="entry name" value="MEMBRANE PROTEASE YUGP-RELATED"/>
    <property type="match status" value="1"/>
</dbReference>
<protein>
    <recommendedName>
        <fullName evidence="3">Peptidase</fullName>
    </recommendedName>
</protein>
<name>A0A381VSP4_9ZZZZ</name>
<dbReference type="PANTHER" id="PTHR36434">
    <property type="entry name" value="MEMBRANE PROTEASE YUGP-RELATED"/>
    <property type="match status" value="1"/>
</dbReference>
<dbReference type="InterPro" id="IPR007395">
    <property type="entry name" value="Zn_peptidase_2"/>
</dbReference>
<feature type="transmembrane region" description="Helical" evidence="1">
    <location>
        <begin position="199"/>
        <end position="219"/>
    </location>
</feature>
<proteinExistence type="predicted"/>
<organism evidence="2">
    <name type="scientific">marine metagenome</name>
    <dbReference type="NCBI Taxonomy" id="408172"/>
    <lineage>
        <taxon>unclassified sequences</taxon>
        <taxon>metagenomes</taxon>
        <taxon>ecological metagenomes</taxon>
    </lineage>
</organism>
<keyword evidence="1" id="KW-0472">Membrane</keyword>
<feature type="transmembrane region" description="Helical" evidence="1">
    <location>
        <begin position="123"/>
        <end position="139"/>
    </location>
</feature>
<keyword evidence="1" id="KW-0812">Transmembrane</keyword>
<gene>
    <name evidence="2" type="ORF">METZ01_LOCUS95511</name>
</gene>
<feature type="transmembrane region" description="Helical" evidence="1">
    <location>
        <begin position="146"/>
        <end position="165"/>
    </location>
</feature>
<evidence type="ECO:0000313" key="2">
    <source>
        <dbReference type="EMBL" id="SVA42657.1"/>
    </source>
</evidence>
<dbReference type="Pfam" id="PF04298">
    <property type="entry name" value="Zn_peptidase_2"/>
    <property type="match status" value="1"/>
</dbReference>
<keyword evidence="1" id="KW-1133">Transmembrane helix</keyword>
<sequence length="230" mass="25057">MSYLILFAIVLIVLVGPSLWVKGTMKKYSQPDDRYPFTGAVFAGKLLKALNLEDIKIESTEIGDHYDPTARAVRLTADKHDSKSLTAITIAAHEVGHAHQHATGYRPFKLRTILVKTMAPAERFGALILMTAPLIALITRVPGPGLLMFLGGLLTLGLGAVVHLITLPTELNASFGRALPMLEEGNILKDGDEVHARRLLTAAACTYVAASLMSLINIARWWTILRRGPL</sequence>
<evidence type="ECO:0000256" key="1">
    <source>
        <dbReference type="SAM" id="Phobius"/>
    </source>
</evidence>
<evidence type="ECO:0008006" key="3">
    <source>
        <dbReference type="Google" id="ProtNLM"/>
    </source>
</evidence>
<accession>A0A381VSP4</accession>